<gene>
    <name evidence="2" type="ORF">MESINF_1659</name>
</gene>
<feature type="transmembrane region" description="Helical" evidence="1">
    <location>
        <begin position="63"/>
        <end position="80"/>
    </location>
</feature>
<reference evidence="2 3" key="1">
    <citation type="submission" date="2017-01" db="EMBL/GenBank/DDBJ databases">
        <authorList>
            <person name="Erauso G."/>
        </authorList>
    </citation>
    <scope>NUCLEOTIDE SEQUENCE [LARGE SCALE GENOMIC DNA]</scope>
    <source>
        <strain evidence="2">MESINF1</strain>
    </source>
</reference>
<keyword evidence="1" id="KW-0812">Transmembrane</keyword>
<dbReference type="EMBL" id="LS974202">
    <property type="protein sequence ID" value="SSC13103.1"/>
    <property type="molecule type" value="Genomic_DNA"/>
</dbReference>
<feature type="transmembrane region" description="Helical" evidence="1">
    <location>
        <begin position="258"/>
        <end position="275"/>
    </location>
</feature>
<keyword evidence="1" id="KW-0472">Membrane</keyword>
<dbReference type="RefSeq" id="WP_169699289.1">
    <property type="nucleotide sequence ID" value="NZ_LS974202.1"/>
</dbReference>
<feature type="transmembrane region" description="Helical" evidence="1">
    <location>
        <begin position="186"/>
        <end position="203"/>
    </location>
</feature>
<protein>
    <submittedName>
        <fullName evidence="2">Uncharacterized protein</fullName>
    </submittedName>
</protein>
<evidence type="ECO:0000256" key="1">
    <source>
        <dbReference type="SAM" id="Phobius"/>
    </source>
</evidence>
<keyword evidence="3" id="KW-1185">Reference proteome</keyword>
<proteinExistence type="predicted"/>
<keyword evidence="1" id="KW-1133">Transmembrane helix</keyword>
<sequence>MRFAGFAILFFVTFLLFVITLLSSFGYEPIMVPLLVLVITGFVIESVRVLFSGKTTPTDRSHFLKTMVAVMVGAIGAYIMNCFLSISAIMSASLVGLIAVAVTKKFAVEVYCGAFVGMVSPQVLHDFTHTIFAGLIAGLVFYLARDIFNGYGGKLGTIACSSWIIMTAISSVKLLDTQVEIRHSGLSIMLYSLGSALLTYMLSVRLKNGPVLASGVVSLAGAVILPAVHGVSAGLLTGVVMAASFAGMSSKEKMRNELEILLSGALLGIIFIYSANHFNGAGGRLGTLAFGSVVSARGIIFLIQKATRRWPLLGN</sequence>
<evidence type="ECO:0000313" key="2">
    <source>
        <dbReference type="EMBL" id="SSC13103.1"/>
    </source>
</evidence>
<feature type="transmembrane region" description="Helical" evidence="1">
    <location>
        <begin position="31"/>
        <end position="51"/>
    </location>
</feature>
<feature type="transmembrane region" description="Helical" evidence="1">
    <location>
        <begin position="281"/>
        <end position="303"/>
    </location>
</feature>
<accession>A0A7Z7LFF7</accession>
<dbReference type="Proteomes" id="UP000250796">
    <property type="component" value="Chromosome MESINF"/>
</dbReference>
<feature type="transmembrane region" description="Helical" evidence="1">
    <location>
        <begin position="7"/>
        <end position="25"/>
    </location>
</feature>
<feature type="transmembrane region" description="Helical" evidence="1">
    <location>
        <begin position="123"/>
        <end position="143"/>
    </location>
</feature>
<organism evidence="2 3">
    <name type="scientific">Mesotoga infera</name>
    <dbReference type="NCBI Taxonomy" id="1236046"/>
    <lineage>
        <taxon>Bacteria</taxon>
        <taxon>Thermotogati</taxon>
        <taxon>Thermotogota</taxon>
        <taxon>Thermotogae</taxon>
        <taxon>Kosmotogales</taxon>
        <taxon>Kosmotogaceae</taxon>
        <taxon>Mesotoga</taxon>
    </lineage>
</organism>
<feature type="transmembrane region" description="Helical" evidence="1">
    <location>
        <begin position="223"/>
        <end position="246"/>
    </location>
</feature>
<name>A0A7Z7LFF7_9BACT</name>
<dbReference type="AlphaFoldDB" id="A0A7Z7LFF7"/>
<evidence type="ECO:0000313" key="3">
    <source>
        <dbReference type="Proteomes" id="UP000250796"/>
    </source>
</evidence>
<feature type="transmembrane region" description="Helical" evidence="1">
    <location>
        <begin position="155"/>
        <end position="174"/>
    </location>
</feature>
<dbReference type="KEGG" id="minf:MESINF_1659"/>